<evidence type="ECO:0000256" key="10">
    <source>
        <dbReference type="SAM" id="MobiDB-lite"/>
    </source>
</evidence>
<dbReference type="Pfam" id="PF22613">
    <property type="entry name" value="Transketolase_C_1"/>
    <property type="match status" value="1"/>
</dbReference>
<feature type="region of interest" description="Disordered" evidence="10">
    <location>
        <begin position="278"/>
        <end position="327"/>
    </location>
</feature>
<evidence type="ECO:0000259" key="11">
    <source>
        <dbReference type="Pfam" id="PF22613"/>
    </source>
</evidence>
<feature type="region of interest" description="Disordered" evidence="10">
    <location>
        <begin position="476"/>
        <end position="682"/>
    </location>
</feature>
<name>A0A0G4NMN9_VERLO</name>
<dbReference type="GO" id="GO:0005829">
    <property type="term" value="C:cytosol"/>
    <property type="evidence" value="ECO:0007669"/>
    <property type="project" value="TreeGrafter"/>
</dbReference>
<evidence type="ECO:0000256" key="1">
    <source>
        <dbReference type="ARBA" id="ARBA00001946"/>
    </source>
</evidence>
<dbReference type="EMBL" id="CVQI01036828">
    <property type="protein sequence ID" value="CRK47684.1"/>
    <property type="molecule type" value="Genomic_DNA"/>
</dbReference>
<evidence type="ECO:0000313" key="12">
    <source>
        <dbReference type="EMBL" id="CRK47684.1"/>
    </source>
</evidence>
<dbReference type="InterPro" id="IPR009014">
    <property type="entry name" value="Transketo_C/PFOR_II"/>
</dbReference>
<dbReference type="FunFam" id="3.40.50.920:FF:000003">
    <property type="entry name" value="Transketolase"/>
    <property type="match status" value="1"/>
</dbReference>
<comment type="subunit">
    <text evidence="4">Homodimer.</text>
</comment>
<dbReference type="PANTHER" id="PTHR43522:SF2">
    <property type="entry name" value="TRANSKETOLASE 1-RELATED"/>
    <property type="match status" value="1"/>
</dbReference>
<keyword evidence="8" id="KW-0460">Magnesium</keyword>
<keyword evidence="6" id="KW-0808">Transferase</keyword>
<dbReference type="EC" id="2.2.1.1" evidence="5"/>
<dbReference type="PANTHER" id="PTHR43522">
    <property type="entry name" value="TRANSKETOLASE"/>
    <property type="match status" value="1"/>
</dbReference>
<organism evidence="12 13">
    <name type="scientific">Verticillium longisporum</name>
    <name type="common">Verticillium dahliae var. longisporum</name>
    <dbReference type="NCBI Taxonomy" id="100787"/>
    <lineage>
        <taxon>Eukaryota</taxon>
        <taxon>Fungi</taxon>
        <taxon>Dikarya</taxon>
        <taxon>Ascomycota</taxon>
        <taxon>Pezizomycotina</taxon>
        <taxon>Sordariomycetes</taxon>
        <taxon>Hypocreomycetidae</taxon>
        <taxon>Glomerellales</taxon>
        <taxon>Plectosphaerellaceae</taxon>
        <taxon>Verticillium</taxon>
    </lineage>
</organism>
<dbReference type="InterPro" id="IPR033247">
    <property type="entry name" value="Transketolase_fam"/>
</dbReference>
<dbReference type="GO" id="GO:0046872">
    <property type="term" value="F:metal ion binding"/>
    <property type="evidence" value="ECO:0007669"/>
    <property type="project" value="UniProtKB-KW"/>
</dbReference>
<sequence>MPPRSVKGGYVLHEEEGADVTLVSTGSEVCICVDAVKELKEKHNIKARVVSIPCFEVFDAQSKEYRLSVLPDGIPSLSVEVMSTMGWERYTHEQFGLNRFGASGAYKDVYKKFEFTPEGIAKRAVATVDFWKDVPNIRSPINPPVLLDGPLALDFPRDALQSDGRAAGLERLLGCAGHDEAYEHGRRVGGGGLEIVLRAATVVAAAVVGSAPELEPALERVAAARRSVGGARAEWANVEGDGSAAAATDGVDELENEERLRLEKKVRDLESENHDLRRGLWQDKRRQLSGGQDVASPGGGGFQDVDLGGASPLAGRRHGQHGGGGLGEFFQSGINALTGHGGDEDGFLEDDDMDFDEDAFRQAQADDAKARLERIKDIKRGLKNWEGWRLDLVEIRRGGEEGHGEVFEVYHQAPWTEGGPFDIHNTTNTSLFTTTTSIHTFSCPTHRSNHIHHICSMADDEKTKAEKLAAAKKRVEAMKKKKNKKAGSSKTKEEAEPVEEKPEEKADEAVEEKNEEAVEDTKPDTEEPSTEDRPASPSQAQPSLAQQSKLRSASFRKGSISTGVTGPLSPGPFSPDGESATDIYRKHVTRIEELEKENKRLAKDAAESEKRWKKAEEDLADLREEDGEASAKQPASDEQVDKLKSEIAALERQNSQLQQQVSRGTARHGSSPSFATGSPPAKFEFTPEGIAKRAVATVDFWKDVPNIRSPINRAFQQLI</sequence>
<feature type="compositionally biased region" description="Low complexity" evidence="10">
    <location>
        <begin position="535"/>
        <end position="548"/>
    </location>
</feature>
<dbReference type="AlphaFoldDB" id="A0A0G4NMN9"/>
<feature type="domain" description="Transketolase-like C-terminal" evidence="11">
    <location>
        <begin position="8"/>
        <end position="116"/>
    </location>
</feature>
<protein>
    <recommendedName>
        <fullName evidence="5">transketolase</fullName>
        <ecNumber evidence="5">2.2.1.1</ecNumber>
    </recommendedName>
</protein>
<evidence type="ECO:0000256" key="5">
    <source>
        <dbReference type="ARBA" id="ARBA00013152"/>
    </source>
</evidence>
<evidence type="ECO:0000313" key="13">
    <source>
        <dbReference type="Proteomes" id="UP000045706"/>
    </source>
</evidence>
<evidence type="ECO:0000256" key="3">
    <source>
        <dbReference type="ARBA" id="ARBA00007131"/>
    </source>
</evidence>
<keyword evidence="7" id="KW-0479">Metal-binding</keyword>
<evidence type="ECO:0000256" key="7">
    <source>
        <dbReference type="ARBA" id="ARBA00022723"/>
    </source>
</evidence>
<reference evidence="13" key="1">
    <citation type="submission" date="2015-05" db="EMBL/GenBank/DDBJ databases">
        <authorList>
            <person name="Fogelqvist Johan"/>
        </authorList>
    </citation>
    <scope>NUCLEOTIDE SEQUENCE [LARGE SCALE GENOMIC DNA]</scope>
</reference>
<gene>
    <name evidence="12" type="ORF">BN1723_007703</name>
</gene>
<dbReference type="GO" id="GO:0005634">
    <property type="term" value="C:nucleus"/>
    <property type="evidence" value="ECO:0007669"/>
    <property type="project" value="TreeGrafter"/>
</dbReference>
<evidence type="ECO:0000256" key="9">
    <source>
        <dbReference type="ARBA" id="ARBA00023052"/>
    </source>
</evidence>
<comment type="similarity">
    <text evidence="3">Belongs to the transketolase family.</text>
</comment>
<dbReference type="Gene3D" id="3.40.50.920">
    <property type="match status" value="1"/>
</dbReference>
<dbReference type="Proteomes" id="UP000045706">
    <property type="component" value="Unassembled WGS sequence"/>
</dbReference>
<dbReference type="GO" id="GO:0004802">
    <property type="term" value="F:transketolase activity"/>
    <property type="evidence" value="ECO:0007669"/>
    <property type="project" value="UniProtKB-EC"/>
</dbReference>
<evidence type="ECO:0000256" key="6">
    <source>
        <dbReference type="ARBA" id="ARBA00022679"/>
    </source>
</evidence>
<proteinExistence type="inferred from homology"/>
<comment type="cofactor">
    <cofactor evidence="1">
        <name>Mg(2+)</name>
        <dbReference type="ChEBI" id="CHEBI:18420"/>
    </cofactor>
</comment>
<evidence type="ECO:0000256" key="8">
    <source>
        <dbReference type="ARBA" id="ARBA00022842"/>
    </source>
</evidence>
<dbReference type="SUPFAM" id="SSF52922">
    <property type="entry name" value="TK C-terminal domain-like"/>
    <property type="match status" value="1"/>
</dbReference>
<dbReference type="InterPro" id="IPR055152">
    <property type="entry name" value="Transketolase-like_C_2"/>
</dbReference>
<feature type="compositionally biased region" description="Basic and acidic residues" evidence="10">
    <location>
        <begin position="583"/>
        <end position="622"/>
    </location>
</feature>
<evidence type="ECO:0000256" key="4">
    <source>
        <dbReference type="ARBA" id="ARBA00011738"/>
    </source>
</evidence>
<comment type="cofactor">
    <cofactor evidence="2">
        <name>thiamine diphosphate</name>
        <dbReference type="ChEBI" id="CHEBI:58937"/>
    </cofactor>
</comment>
<evidence type="ECO:0000256" key="2">
    <source>
        <dbReference type="ARBA" id="ARBA00001964"/>
    </source>
</evidence>
<feature type="compositionally biased region" description="Polar residues" evidence="10">
    <location>
        <begin position="652"/>
        <end position="676"/>
    </location>
</feature>
<dbReference type="GO" id="GO:0006098">
    <property type="term" value="P:pentose-phosphate shunt"/>
    <property type="evidence" value="ECO:0007669"/>
    <property type="project" value="TreeGrafter"/>
</dbReference>
<accession>A0A0G4NMN9</accession>
<feature type="compositionally biased region" description="Basic and acidic residues" evidence="10">
    <location>
        <begin position="490"/>
        <end position="534"/>
    </location>
</feature>
<keyword evidence="9" id="KW-0786">Thiamine pyrophosphate</keyword>